<feature type="transmembrane region" description="Helical" evidence="1">
    <location>
        <begin position="126"/>
        <end position="142"/>
    </location>
</feature>
<feature type="transmembrane region" description="Helical" evidence="1">
    <location>
        <begin position="296"/>
        <end position="315"/>
    </location>
</feature>
<proteinExistence type="predicted"/>
<evidence type="ECO:0000313" key="3">
    <source>
        <dbReference type="EMBL" id="MBB4077542.1"/>
    </source>
</evidence>
<feature type="transmembrane region" description="Helical" evidence="1">
    <location>
        <begin position="61"/>
        <end position="79"/>
    </location>
</feature>
<keyword evidence="4" id="KW-1185">Reference proteome</keyword>
<reference evidence="3 4" key="1">
    <citation type="submission" date="2020-08" db="EMBL/GenBank/DDBJ databases">
        <title>Genomic Encyclopedia of Type Strains, Phase IV (KMG-IV): sequencing the most valuable type-strain genomes for metagenomic binning, comparative biology and taxonomic classification.</title>
        <authorList>
            <person name="Goeker M."/>
        </authorList>
    </citation>
    <scope>NUCLEOTIDE SEQUENCE [LARGE SCALE GENOMIC DNA]</scope>
    <source>
        <strain evidence="3 4">DSM 105137</strain>
    </source>
</reference>
<feature type="transmembrane region" description="Helical" evidence="1">
    <location>
        <begin position="149"/>
        <end position="169"/>
    </location>
</feature>
<keyword evidence="1" id="KW-1133">Transmembrane helix</keyword>
<dbReference type="InterPro" id="IPR012429">
    <property type="entry name" value="HGSNAT_cat"/>
</dbReference>
<sequence>MTKRPPTTAPPTGLGNRIDSVDLLRGLTIAAMIMVNNPGTWDHVYAPLLHAPWHGYTPTDLIFPFFLFIVGCSIAFAYRGKKPDAATYRKIVVRSLKLIALGIFLGAFLIYPPFVKSWGEIRLPGVLQRIGLVFLFAAPLALHLRTRQIVAVTALLLIGYWVIMGFVPLPDGSAPTYERAPNNWAMYLDKLLLGTHTWQEDYDPEGLLSTLPSIASCLIGVVTGRFLLGGEGGKVRGLVMAGAALLVVGHLWGLVFPINKALWTSSFVLVTGGWALIFLALTYYLTDVKGYAWGKVFRFAGANALILYFLSSFFAKVFGSIRVGETSLHGYLYETIFVHDFMPDKLSSLLYALVLVAFYLVLGTWLYRRRIFVKV</sequence>
<evidence type="ECO:0000259" key="2">
    <source>
        <dbReference type="Pfam" id="PF07786"/>
    </source>
</evidence>
<feature type="domain" description="Heparan-alpha-glucosaminide N-acetyltransferase catalytic" evidence="2">
    <location>
        <begin position="17"/>
        <end position="230"/>
    </location>
</feature>
<dbReference type="RefSeq" id="WP_319936686.1">
    <property type="nucleotide sequence ID" value="NZ_JACIFF010000001.1"/>
</dbReference>
<evidence type="ECO:0000256" key="1">
    <source>
        <dbReference type="SAM" id="Phobius"/>
    </source>
</evidence>
<feature type="transmembrane region" description="Helical" evidence="1">
    <location>
        <begin position="91"/>
        <end position="114"/>
    </location>
</feature>
<protein>
    <submittedName>
        <fullName evidence="3">Putative acyltransferase</fullName>
    </submittedName>
</protein>
<accession>A0A840E197</accession>
<feature type="transmembrane region" description="Helical" evidence="1">
    <location>
        <begin position="349"/>
        <end position="367"/>
    </location>
</feature>
<organism evidence="3 4">
    <name type="scientific">Neolewinella aquimaris</name>
    <dbReference type="NCBI Taxonomy" id="1835722"/>
    <lineage>
        <taxon>Bacteria</taxon>
        <taxon>Pseudomonadati</taxon>
        <taxon>Bacteroidota</taxon>
        <taxon>Saprospiria</taxon>
        <taxon>Saprospirales</taxon>
        <taxon>Lewinellaceae</taxon>
        <taxon>Neolewinella</taxon>
    </lineage>
</organism>
<feature type="transmembrane region" description="Helical" evidence="1">
    <location>
        <begin position="261"/>
        <end position="284"/>
    </location>
</feature>
<dbReference type="AlphaFoldDB" id="A0A840E197"/>
<dbReference type="PANTHER" id="PTHR31061:SF24">
    <property type="entry name" value="LD22376P"/>
    <property type="match status" value="1"/>
</dbReference>
<dbReference type="PANTHER" id="PTHR31061">
    <property type="entry name" value="LD22376P"/>
    <property type="match status" value="1"/>
</dbReference>
<comment type="caution">
    <text evidence="3">The sequence shown here is derived from an EMBL/GenBank/DDBJ whole genome shotgun (WGS) entry which is preliminary data.</text>
</comment>
<feature type="transmembrane region" description="Helical" evidence="1">
    <location>
        <begin position="235"/>
        <end position="255"/>
    </location>
</feature>
<dbReference type="GO" id="GO:0016746">
    <property type="term" value="F:acyltransferase activity"/>
    <property type="evidence" value="ECO:0007669"/>
    <property type="project" value="UniProtKB-KW"/>
</dbReference>
<gene>
    <name evidence="3" type="ORF">GGR28_000143</name>
</gene>
<keyword evidence="3" id="KW-0808">Transferase</keyword>
<name>A0A840E197_9BACT</name>
<keyword evidence="3" id="KW-0012">Acyltransferase</keyword>
<keyword evidence="1" id="KW-0472">Membrane</keyword>
<dbReference type="Proteomes" id="UP000576209">
    <property type="component" value="Unassembled WGS sequence"/>
</dbReference>
<keyword evidence="1" id="KW-0812">Transmembrane</keyword>
<dbReference type="EMBL" id="JACIFF010000001">
    <property type="protein sequence ID" value="MBB4077542.1"/>
    <property type="molecule type" value="Genomic_DNA"/>
</dbReference>
<dbReference type="Pfam" id="PF07786">
    <property type="entry name" value="HGSNAT_cat"/>
    <property type="match status" value="1"/>
</dbReference>
<feature type="transmembrane region" description="Helical" evidence="1">
    <location>
        <begin position="207"/>
        <end position="228"/>
    </location>
</feature>
<evidence type="ECO:0000313" key="4">
    <source>
        <dbReference type="Proteomes" id="UP000576209"/>
    </source>
</evidence>